<name>A0A3S9VZZ8_9BACT</name>
<feature type="transmembrane region" description="Helical" evidence="5">
    <location>
        <begin position="308"/>
        <end position="326"/>
    </location>
</feature>
<dbReference type="AlphaFoldDB" id="A0A3S9VZZ8"/>
<dbReference type="PANTHER" id="PTHR22550">
    <property type="entry name" value="SPORE GERMINATION PROTEIN"/>
    <property type="match status" value="1"/>
</dbReference>
<dbReference type="RefSeq" id="WP_106624189.1">
    <property type="nucleotide sequence ID" value="NZ_CP032819.1"/>
</dbReference>
<evidence type="ECO:0000313" key="8">
    <source>
        <dbReference type="Proteomes" id="UP000270673"/>
    </source>
</evidence>
<dbReference type="SMART" id="SM00327">
    <property type="entry name" value="VWA"/>
    <property type="match status" value="1"/>
</dbReference>
<dbReference type="InterPro" id="IPR036465">
    <property type="entry name" value="vWFA_dom_sf"/>
</dbReference>
<keyword evidence="2 5" id="KW-0812">Transmembrane</keyword>
<accession>A0A3S9VZZ8</accession>
<evidence type="ECO:0000313" key="7">
    <source>
        <dbReference type="EMBL" id="AZS32154.1"/>
    </source>
</evidence>
<dbReference type="Gene3D" id="3.40.50.410">
    <property type="entry name" value="von Willebrand factor, type A domain"/>
    <property type="match status" value="1"/>
</dbReference>
<evidence type="ECO:0000256" key="5">
    <source>
        <dbReference type="SAM" id="Phobius"/>
    </source>
</evidence>
<dbReference type="Pfam" id="PF00092">
    <property type="entry name" value="VWA"/>
    <property type="match status" value="1"/>
</dbReference>
<dbReference type="OrthoDB" id="6206554at2"/>
<keyword evidence="1" id="KW-1003">Cell membrane</keyword>
<dbReference type="PANTHER" id="PTHR22550:SF5">
    <property type="entry name" value="LEUCINE ZIPPER PROTEIN 4"/>
    <property type="match status" value="1"/>
</dbReference>
<dbReference type="KEGG" id="buy:D8S85_20930"/>
<keyword evidence="8" id="KW-1185">Reference proteome</keyword>
<dbReference type="EMBL" id="CP032819">
    <property type="protein sequence ID" value="AZS32154.1"/>
    <property type="molecule type" value="Genomic_DNA"/>
</dbReference>
<dbReference type="PROSITE" id="PS50234">
    <property type="entry name" value="VWFA"/>
    <property type="match status" value="1"/>
</dbReference>
<evidence type="ECO:0000256" key="2">
    <source>
        <dbReference type="ARBA" id="ARBA00022692"/>
    </source>
</evidence>
<evidence type="ECO:0000256" key="3">
    <source>
        <dbReference type="ARBA" id="ARBA00022989"/>
    </source>
</evidence>
<dbReference type="InterPro" id="IPR002035">
    <property type="entry name" value="VWF_A"/>
</dbReference>
<dbReference type="InterPro" id="IPR024163">
    <property type="entry name" value="Aerotolerance_reg_N"/>
</dbReference>
<organism evidence="7 8">
    <name type="scientific">Butyricimonas faecalis</name>
    <dbReference type="NCBI Taxonomy" id="2093856"/>
    <lineage>
        <taxon>Bacteria</taxon>
        <taxon>Pseudomonadati</taxon>
        <taxon>Bacteroidota</taxon>
        <taxon>Bacteroidia</taxon>
        <taxon>Bacteroidales</taxon>
        <taxon>Odoribacteraceae</taxon>
        <taxon>Butyricimonas</taxon>
    </lineage>
</organism>
<dbReference type="Pfam" id="PF07584">
    <property type="entry name" value="BatA"/>
    <property type="match status" value="1"/>
</dbReference>
<reference evidence="7 8" key="1">
    <citation type="submission" date="2018-10" db="EMBL/GenBank/DDBJ databases">
        <title>Butyricimonas faecalis sp. nov., isolated from human faeces and emended description of the genus Butyricimonas.</title>
        <authorList>
            <person name="Le Roy T."/>
            <person name="Van der Smissen P."/>
            <person name="Paquot A."/>
            <person name="Delzenne N."/>
            <person name="Muccioli G."/>
            <person name="Collet J.-F."/>
            <person name="Cani P.D."/>
        </authorList>
    </citation>
    <scope>NUCLEOTIDE SEQUENCE [LARGE SCALE GENOMIC DNA]</scope>
    <source>
        <strain evidence="7 8">H184</strain>
    </source>
</reference>
<dbReference type="InterPro" id="IPR050768">
    <property type="entry name" value="UPF0353/GerABKA_families"/>
</dbReference>
<proteinExistence type="predicted"/>
<evidence type="ECO:0000259" key="6">
    <source>
        <dbReference type="PROSITE" id="PS50234"/>
    </source>
</evidence>
<gene>
    <name evidence="7" type="ORF">D8S85_20930</name>
</gene>
<feature type="transmembrane region" description="Helical" evidence="5">
    <location>
        <begin position="59"/>
        <end position="78"/>
    </location>
</feature>
<sequence>MFRFAHPELLYLLIIIPLLIVFYVVARIRKKKAIAEFGSPELLATLMPLQSYKRETLKFVLVLIALFFVILGVAGPQFGSKLQQVKKEGVELIIALDVSNSMMAQDIKPSRLDAAKQAISRMVEKLSDDKVGLIVFAGDAYVQLPITTDYSSAKLFLSGINTDIVPIQGTAIGTAIDLAAKSFTPDTEASKAIIVITDGENHQDDAVAAARAAREKGIYVHTIGMGLAQGGPIPEKGNPGQYMRDGSGNPIISKLDEETLKEIAKAGEGIFVRASNSNVGLNTLLDEIDRMDKTLLEERVFSDYAEKYQYFLIMALIFVLLDFMVLGRKNKNFLKINIFGSETKNVETNR</sequence>
<dbReference type="Proteomes" id="UP000270673">
    <property type="component" value="Chromosome"/>
</dbReference>
<evidence type="ECO:0000256" key="1">
    <source>
        <dbReference type="ARBA" id="ARBA00022475"/>
    </source>
</evidence>
<evidence type="ECO:0000256" key="4">
    <source>
        <dbReference type="ARBA" id="ARBA00023136"/>
    </source>
</evidence>
<feature type="transmembrane region" description="Helical" evidence="5">
    <location>
        <begin position="6"/>
        <end position="26"/>
    </location>
</feature>
<keyword evidence="3 5" id="KW-1133">Transmembrane helix</keyword>
<protein>
    <submittedName>
        <fullName evidence="7">VWA domain-containing protein</fullName>
    </submittedName>
</protein>
<feature type="domain" description="VWFA" evidence="6">
    <location>
        <begin position="91"/>
        <end position="288"/>
    </location>
</feature>
<keyword evidence="4 5" id="KW-0472">Membrane</keyword>
<dbReference type="SUPFAM" id="SSF53300">
    <property type="entry name" value="vWA-like"/>
    <property type="match status" value="1"/>
</dbReference>